<dbReference type="STRING" id="34508.A0A4U8UTU9"/>
<sequence>MNPEDVKKDCVYRAASLICLILLIVEIVGGSAACSILLLTDGVRLFADYLTHYTTNKSLSPCWRYAEFAFLFACVFFLWALTGVFVFCATQRAISMEFKIDERLLLIISIIAVLCNLAMLVMHFSKVLKPRRFTPLSDFISVRAHQILHIFFNHGVGLFVFAAGLLIFINPSWNIADTIGTYIMAVLVFANTAAIINKLVREIRDVWLRRDSYDRI</sequence>
<evidence type="ECO:0000313" key="8">
    <source>
        <dbReference type="Proteomes" id="UP000298663"/>
    </source>
</evidence>
<feature type="transmembrane region" description="Helical" evidence="6">
    <location>
        <begin position="68"/>
        <end position="92"/>
    </location>
</feature>
<keyword evidence="2 6" id="KW-0812">Transmembrane</keyword>
<evidence type="ECO:0000256" key="2">
    <source>
        <dbReference type="ARBA" id="ARBA00022692"/>
    </source>
</evidence>
<dbReference type="GO" id="GO:0005886">
    <property type="term" value="C:plasma membrane"/>
    <property type="evidence" value="ECO:0007669"/>
    <property type="project" value="TreeGrafter"/>
</dbReference>
<gene>
    <name evidence="7" type="ORF">L596_003508</name>
</gene>
<keyword evidence="8" id="KW-1185">Reference proteome</keyword>
<proteinExistence type="predicted"/>
<feature type="transmembrane region" description="Helical" evidence="6">
    <location>
        <begin position="104"/>
        <end position="125"/>
    </location>
</feature>
<organism evidence="7 8">
    <name type="scientific">Steinernema carpocapsae</name>
    <name type="common">Entomopathogenic nematode</name>
    <dbReference type="NCBI Taxonomy" id="34508"/>
    <lineage>
        <taxon>Eukaryota</taxon>
        <taxon>Metazoa</taxon>
        <taxon>Ecdysozoa</taxon>
        <taxon>Nematoda</taxon>
        <taxon>Chromadorea</taxon>
        <taxon>Rhabditida</taxon>
        <taxon>Tylenchina</taxon>
        <taxon>Panagrolaimomorpha</taxon>
        <taxon>Strongyloidoidea</taxon>
        <taxon>Steinernematidae</taxon>
        <taxon>Steinernema</taxon>
    </lineage>
</organism>
<dbReference type="InterPro" id="IPR027469">
    <property type="entry name" value="Cation_efflux_TMD_sf"/>
</dbReference>
<dbReference type="SUPFAM" id="SSF161111">
    <property type="entry name" value="Cation efflux protein transmembrane domain-like"/>
    <property type="match status" value="1"/>
</dbReference>
<feature type="transmembrane region" description="Helical" evidence="6">
    <location>
        <begin position="12"/>
        <end position="39"/>
    </location>
</feature>
<evidence type="ECO:0000256" key="6">
    <source>
        <dbReference type="SAM" id="Phobius"/>
    </source>
</evidence>
<dbReference type="OrthoDB" id="5829722at2759"/>
<comment type="subcellular location">
    <subcellularLocation>
        <location evidence="1">Membrane</location>
        <topology evidence="1">Multi-pass membrane protein</topology>
    </subcellularLocation>
</comment>
<dbReference type="GO" id="GO:0010043">
    <property type="term" value="P:response to zinc ion"/>
    <property type="evidence" value="ECO:0007669"/>
    <property type="project" value="TreeGrafter"/>
</dbReference>
<keyword evidence="3" id="KW-0813">Transport</keyword>
<dbReference type="PANTHER" id="PTHR11562:SF17">
    <property type="entry name" value="RE54080P-RELATED"/>
    <property type="match status" value="1"/>
</dbReference>
<dbReference type="GO" id="GO:0005385">
    <property type="term" value="F:zinc ion transmembrane transporter activity"/>
    <property type="evidence" value="ECO:0007669"/>
    <property type="project" value="TreeGrafter"/>
</dbReference>
<evidence type="ECO:0000313" key="7">
    <source>
        <dbReference type="EMBL" id="TMS36314.1"/>
    </source>
</evidence>
<name>A0A4U8UTU9_STECR</name>
<reference evidence="7 8" key="2">
    <citation type="journal article" date="2019" name="G3 (Bethesda)">
        <title>Hybrid Assembly of the Genome of the Entomopathogenic Nematode Steinernema carpocapsae Identifies the X-Chromosome.</title>
        <authorList>
            <person name="Serra L."/>
            <person name="Macchietto M."/>
            <person name="Macias-Munoz A."/>
            <person name="McGill C.J."/>
            <person name="Rodriguez I.M."/>
            <person name="Rodriguez B."/>
            <person name="Murad R."/>
            <person name="Mortazavi A."/>
        </authorList>
    </citation>
    <scope>NUCLEOTIDE SEQUENCE [LARGE SCALE GENOMIC DNA]</scope>
    <source>
        <strain evidence="7 8">ALL</strain>
    </source>
</reference>
<evidence type="ECO:0000256" key="4">
    <source>
        <dbReference type="ARBA" id="ARBA00022989"/>
    </source>
</evidence>
<keyword evidence="4 6" id="KW-1133">Transmembrane helix</keyword>
<evidence type="ECO:0000256" key="1">
    <source>
        <dbReference type="ARBA" id="ARBA00004141"/>
    </source>
</evidence>
<dbReference type="AlphaFoldDB" id="A0A4U8UTU9"/>
<reference evidence="7 8" key="1">
    <citation type="journal article" date="2015" name="Genome Biol.">
        <title>Comparative genomics of Steinernema reveals deeply conserved gene regulatory networks.</title>
        <authorList>
            <person name="Dillman A.R."/>
            <person name="Macchietto M."/>
            <person name="Porter C.F."/>
            <person name="Rogers A."/>
            <person name="Williams B."/>
            <person name="Antoshechkin I."/>
            <person name="Lee M.M."/>
            <person name="Goodwin Z."/>
            <person name="Lu X."/>
            <person name="Lewis E.E."/>
            <person name="Goodrich-Blair H."/>
            <person name="Stock S.P."/>
            <person name="Adams B.J."/>
            <person name="Sternberg P.W."/>
            <person name="Mortazavi A."/>
        </authorList>
    </citation>
    <scope>NUCLEOTIDE SEQUENCE [LARGE SCALE GENOMIC DNA]</scope>
    <source>
        <strain evidence="7 8">ALL</strain>
    </source>
</reference>
<protein>
    <submittedName>
        <fullName evidence="7">Uncharacterized protein</fullName>
    </submittedName>
</protein>
<feature type="transmembrane region" description="Helical" evidence="6">
    <location>
        <begin position="181"/>
        <end position="200"/>
    </location>
</feature>
<accession>A0A4U8UTU9</accession>
<keyword evidence="5 6" id="KW-0472">Membrane</keyword>
<dbReference type="Proteomes" id="UP000298663">
    <property type="component" value="Unassembled WGS sequence"/>
</dbReference>
<keyword evidence="3" id="KW-0406">Ion transport</keyword>
<dbReference type="PANTHER" id="PTHR11562">
    <property type="entry name" value="CATION EFFLUX PROTEIN/ ZINC TRANSPORTER"/>
    <property type="match status" value="1"/>
</dbReference>
<keyword evidence="3" id="KW-0862">Zinc</keyword>
<dbReference type="EMBL" id="AZBU02000001">
    <property type="protein sequence ID" value="TMS36314.1"/>
    <property type="molecule type" value="Genomic_DNA"/>
</dbReference>
<keyword evidence="3" id="KW-0864">Zinc transport</keyword>
<evidence type="ECO:0000256" key="3">
    <source>
        <dbReference type="ARBA" id="ARBA00022906"/>
    </source>
</evidence>
<dbReference type="Gene3D" id="1.20.1510.10">
    <property type="entry name" value="Cation efflux protein transmembrane domain"/>
    <property type="match status" value="1"/>
</dbReference>
<feature type="transmembrane region" description="Helical" evidence="6">
    <location>
        <begin position="146"/>
        <end position="169"/>
    </location>
</feature>
<dbReference type="InterPro" id="IPR050681">
    <property type="entry name" value="CDF/SLC30A"/>
</dbReference>
<comment type="caution">
    <text evidence="7">The sequence shown here is derived from an EMBL/GenBank/DDBJ whole genome shotgun (WGS) entry which is preliminary data.</text>
</comment>
<evidence type="ECO:0000256" key="5">
    <source>
        <dbReference type="ARBA" id="ARBA00023136"/>
    </source>
</evidence>